<dbReference type="PROSITE" id="PS50977">
    <property type="entry name" value="HTH_TETR_2"/>
    <property type="match status" value="1"/>
</dbReference>
<dbReference type="InterPro" id="IPR009057">
    <property type="entry name" value="Homeodomain-like_sf"/>
</dbReference>
<protein>
    <submittedName>
        <fullName evidence="7">Fatty acid metabolism regulator protein</fullName>
    </submittedName>
</protein>
<dbReference type="EMBL" id="CYPW01000006">
    <property type="protein sequence ID" value="CUH51649.1"/>
    <property type="molecule type" value="Genomic_DNA"/>
</dbReference>
<dbReference type="STRING" id="321267.SHM7688_01088"/>
<keyword evidence="4" id="KW-0804">Transcription</keyword>
<evidence type="ECO:0000256" key="4">
    <source>
        <dbReference type="ARBA" id="ARBA00023163"/>
    </source>
</evidence>
<evidence type="ECO:0000256" key="1">
    <source>
        <dbReference type="ARBA" id="ARBA00022491"/>
    </source>
</evidence>
<keyword evidence="3 5" id="KW-0238">DNA-binding</keyword>
<evidence type="ECO:0000313" key="7">
    <source>
        <dbReference type="EMBL" id="CUH51649.1"/>
    </source>
</evidence>
<reference evidence="7 8" key="1">
    <citation type="submission" date="2015-09" db="EMBL/GenBank/DDBJ databases">
        <authorList>
            <consortium name="Swine Surveillance"/>
        </authorList>
    </citation>
    <scope>NUCLEOTIDE SEQUENCE [LARGE SCALE GENOMIC DNA]</scope>
    <source>
        <strain evidence="7 8">CECT 7688</strain>
    </source>
</reference>
<dbReference type="SUPFAM" id="SSF46689">
    <property type="entry name" value="Homeodomain-like"/>
    <property type="match status" value="1"/>
</dbReference>
<feature type="DNA-binding region" description="H-T-H motif" evidence="5">
    <location>
        <begin position="21"/>
        <end position="40"/>
    </location>
</feature>
<dbReference type="Gene3D" id="1.10.357.10">
    <property type="entry name" value="Tetracycline Repressor, domain 2"/>
    <property type="match status" value="1"/>
</dbReference>
<dbReference type="GO" id="GO:0003700">
    <property type="term" value="F:DNA-binding transcription factor activity"/>
    <property type="evidence" value="ECO:0007669"/>
    <property type="project" value="TreeGrafter"/>
</dbReference>
<dbReference type="InterPro" id="IPR050109">
    <property type="entry name" value="HTH-type_TetR-like_transc_reg"/>
</dbReference>
<keyword evidence="8" id="KW-1185">Reference proteome</keyword>
<dbReference type="Proteomes" id="UP000054823">
    <property type="component" value="Unassembled WGS sequence"/>
</dbReference>
<dbReference type="PANTHER" id="PTHR30055">
    <property type="entry name" value="HTH-TYPE TRANSCRIPTIONAL REGULATOR RUTR"/>
    <property type="match status" value="1"/>
</dbReference>
<feature type="domain" description="HTH tetR-type" evidence="6">
    <location>
        <begin position="1"/>
        <end position="58"/>
    </location>
</feature>
<dbReference type="Pfam" id="PF00440">
    <property type="entry name" value="TetR_N"/>
    <property type="match status" value="1"/>
</dbReference>
<accession>A0A0P1EMT6</accession>
<sequence length="187" mass="20596">MRDKILEATAAMLVAHGTQAPMSKIAQRAGVATGSLYNHFENKDVLIRAVYEQLGQALERALVGGDDPSLSAQERLVLYIENHIDFIWADADRAVLFEYLSNVPLLPGSEVLESFQGPIDFIAQLLQDLQAEGWAVAGEACVISSFIGGAIRNTLKWERTFGRPLSEETRDQLREMCLRGARAPQPA</sequence>
<dbReference type="PRINTS" id="PR00455">
    <property type="entry name" value="HTHTETR"/>
</dbReference>
<gene>
    <name evidence="7" type="primary">fadR</name>
    <name evidence="7" type="ORF">SHM7688_01088</name>
</gene>
<proteinExistence type="predicted"/>
<organism evidence="7 8">
    <name type="scientific">Shimia marina</name>
    <dbReference type="NCBI Taxonomy" id="321267"/>
    <lineage>
        <taxon>Bacteria</taxon>
        <taxon>Pseudomonadati</taxon>
        <taxon>Pseudomonadota</taxon>
        <taxon>Alphaproteobacteria</taxon>
        <taxon>Rhodobacterales</taxon>
        <taxon>Roseobacteraceae</taxon>
    </lineage>
</organism>
<evidence type="ECO:0000256" key="3">
    <source>
        <dbReference type="ARBA" id="ARBA00023125"/>
    </source>
</evidence>
<dbReference type="AlphaFoldDB" id="A0A0P1EMT6"/>
<dbReference type="GO" id="GO:0000976">
    <property type="term" value="F:transcription cis-regulatory region binding"/>
    <property type="evidence" value="ECO:0007669"/>
    <property type="project" value="TreeGrafter"/>
</dbReference>
<evidence type="ECO:0000259" key="6">
    <source>
        <dbReference type="PROSITE" id="PS50977"/>
    </source>
</evidence>
<keyword evidence="2" id="KW-0805">Transcription regulation</keyword>
<evidence type="ECO:0000256" key="2">
    <source>
        <dbReference type="ARBA" id="ARBA00023015"/>
    </source>
</evidence>
<keyword evidence="1" id="KW-0678">Repressor</keyword>
<evidence type="ECO:0000313" key="8">
    <source>
        <dbReference type="Proteomes" id="UP000054823"/>
    </source>
</evidence>
<evidence type="ECO:0000256" key="5">
    <source>
        <dbReference type="PROSITE-ProRule" id="PRU00335"/>
    </source>
</evidence>
<dbReference type="OrthoDB" id="9811084at2"/>
<dbReference type="RefSeq" id="WP_058238928.1">
    <property type="nucleotide sequence ID" value="NZ_CYPW01000006.1"/>
</dbReference>
<name>A0A0P1EMT6_9RHOB</name>
<dbReference type="InterPro" id="IPR001647">
    <property type="entry name" value="HTH_TetR"/>
</dbReference>
<dbReference type="PANTHER" id="PTHR30055:SF175">
    <property type="entry name" value="HTH-TYPE TRANSCRIPTIONAL REPRESSOR KSTR2"/>
    <property type="match status" value="1"/>
</dbReference>